<protein>
    <submittedName>
        <fullName evidence="1">Uncharacterized protein</fullName>
    </submittedName>
</protein>
<evidence type="ECO:0000313" key="1">
    <source>
        <dbReference type="EMBL" id="CBJ92299.1"/>
    </source>
</evidence>
<evidence type="ECO:0000313" key="2">
    <source>
        <dbReference type="Proteomes" id="UP000008075"/>
    </source>
</evidence>
<name>D3VE48_XENNA</name>
<proteinExistence type="predicted"/>
<organism evidence="1 2">
    <name type="scientific">Xenorhabdus nematophila (strain ATCC 19061 / DSM 3370 / CCUG 14189 / LMG 1036 / NCIMB 9965 / AN6)</name>
    <dbReference type="NCBI Taxonomy" id="406817"/>
    <lineage>
        <taxon>Bacteria</taxon>
        <taxon>Pseudomonadati</taxon>
        <taxon>Pseudomonadota</taxon>
        <taxon>Gammaproteobacteria</taxon>
        <taxon>Enterobacterales</taxon>
        <taxon>Morganellaceae</taxon>
        <taxon>Xenorhabdus</taxon>
    </lineage>
</organism>
<dbReference type="EMBL" id="FN667742">
    <property type="protein sequence ID" value="CBJ92299.1"/>
    <property type="molecule type" value="Genomic_DNA"/>
</dbReference>
<accession>D3VE48</accession>
<dbReference type="Proteomes" id="UP000008075">
    <property type="component" value="Chromosome"/>
</dbReference>
<gene>
    <name evidence="1" type="ordered locus">XNC1_4277</name>
</gene>
<dbReference type="KEGG" id="xne:XNC1_4277"/>
<dbReference type="AlphaFoldDB" id="D3VE48"/>
<dbReference type="STRING" id="406817.XNC1_4277"/>
<dbReference type="HOGENOM" id="CLU_212872_0_0_6"/>
<keyword evidence="2" id="KW-1185">Reference proteome</keyword>
<reference evidence="1 2" key="1">
    <citation type="journal article" date="2011" name="PLoS ONE">
        <title>The entomopathogenic bacterial endosymbionts xenorhabdus and photorhabdus: convergent lifestyles from divergent genomes.</title>
        <authorList>
            <person name="Chaston J.M."/>
            <person name="Suen G."/>
            <person name="Tucker S.L."/>
            <person name="Andersen A.W."/>
            <person name="Bhasin A."/>
            <person name="Bode E."/>
            <person name="Bode H.B."/>
            <person name="Brachmann A.O."/>
            <person name="Cowles C.E."/>
            <person name="Cowles K.N."/>
            <person name="Darby C."/>
            <person name="de Leon L."/>
            <person name="Drace K."/>
            <person name="Du Z."/>
            <person name="Givaudan A."/>
            <person name="Herbert Tran E.E."/>
            <person name="Jewell K.A."/>
            <person name="Knack J.J."/>
            <person name="Krasomil-Osterfeld K.C."/>
            <person name="Kukor R."/>
            <person name="Lanois A."/>
            <person name="Latreille P."/>
            <person name="Leimgruber N.K."/>
            <person name="Lipke C.M."/>
            <person name="Liu R."/>
            <person name="Lu X."/>
            <person name="Martens E.C."/>
            <person name="Marri P.R."/>
            <person name="Medigue C."/>
            <person name="Menard M.L."/>
            <person name="Miller N.M."/>
            <person name="Morales-Soto N."/>
            <person name="Norton S."/>
            <person name="Ogier J.C."/>
            <person name="Orchard S.S."/>
            <person name="Park D."/>
            <person name="Park Y."/>
            <person name="Qurollo B.A."/>
            <person name="Sugar D.R."/>
            <person name="Richards G.R."/>
            <person name="Rouy Z."/>
            <person name="Slominski B."/>
            <person name="Slominski K."/>
            <person name="Snyder H."/>
            <person name="Tjaden B.C."/>
            <person name="van der Hoeven R."/>
            <person name="Welch R.D."/>
            <person name="Wheeler C."/>
            <person name="Xiang B."/>
            <person name="Barbazuk B."/>
            <person name="Gaudriault S."/>
            <person name="Goodner B."/>
            <person name="Slater S.C."/>
            <person name="Forst S."/>
            <person name="Goldman B.S."/>
            <person name="Goodrich-Blair H."/>
        </authorList>
    </citation>
    <scope>NUCLEOTIDE SEQUENCE [LARGE SCALE GENOMIC DNA]</scope>
    <source>
        <strain evidence="2">ATCC 19061 / DSM 3370 / CCUG 14189 / LMG 1036 / NCIMB 9965 / AN6</strain>
    </source>
</reference>
<sequence>MAANGLMTKRGFMLDSNGEVLTYKLVTLFWRNEDDKKISISYIDSYGSEYFRLLK</sequence>